<sequence>MEHLINCTFEELFGDNANRLPAAPDGVSNQSGLHPAVVIVAKAEKGIVLLFVHRRHRLWAFENPTHDLFVDDEYAASKTGVDDPAEDRCEYEESGQDEESKLKVSDSLFVVYITRLDNRGVFQQRKILESGWKLALVLLNWAQEGCSLHLNLWSLQAPQPKPIERLPLSLQELERGF</sequence>
<organism evidence="2 3">
    <name type="scientific">Liparis tanakae</name>
    <name type="common">Tanaka's snailfish</name>
    <dbReference type="NCBI Taxonomy" id="230148"/>
    <lineage>
        <taxon>Eukaryota</taxon>
        <taxon>Metazoa</taxon>
        <taxon>Chordata</taxon>
        <taxon>Craniata</taxon>
        <taxon>Vertebrata</taxon>
        <taxon>Euteleostomi</taxon>
        <taxon>Actinopterygii</taxon>
        <taxon>Neopterygii</taxon>
        <taxon>Teleostei</taxon>
        <taxon>Neoteleostei</taxon>
        <taxon>Acanthomorphata</taxon>
        <taxon>Eupercaria</taxon>
        <taxon>Perciformes</taxon>
        <taxon>Cottioidei</taxon>
        <taxon>Cottales</taxon>
        <taxon>Liparidae</taxon>
        <taxon>Liparis</taxon>
    </lineage>
</organism>
<reference evidence="2 3" key="1">
    <citation type="submission" date="2019-03" db="EMBL/GenBank/DDBJ databases">
        <title>First draft genome of Liparis tanakae, snailfish: a comprehensive survey of snailfish specific genes.</title>
        <authorList>
            <person name="Kim W."/>
            <person name="Song I."/>
            <person name="Jeong J.-H."/>
            <person name="Kim D."/>
            <person name="Kim S."/>
            <person name="Ryu S."/>
            <person name="Song J.Y."/>
            <person name="Lee S.K."/>
        </authorList>
    </citation>
    <scope>NUCLEOTIDE SEQUENCE [LARGE SCALE GENOMIC DNA]</scope>
    <source>
        <tissue evidence="2">Muscle</tissue>
    </source>
</reference>
<comment type="caution">
    <text evidence="2">The sequence shown here is derived from an EMBL/GenBank/DDBJ whole genome shotgun (WGS) entry which is preliminary data.</text>
</comment>
<accession>A0A4Z2FD03</accession>
<evidence type="ECO:0000256" key="1">
    <source>
        <dbReference type="SAM" id="MobiDB-lite"/>
    </source>
</evidence>
<feature type="compositionally biased region" description="Acidic residues" evidence="1">
    <location>
        <begin position="83"/>
        <end position="97"/>
    </location>
</feature>
<proteinExistence type="predicted"/>
<name>A0A4Z2FD03_9TELE</name>
<evidence type="ECO:0000313" key="2">
    <source>
        <dbReference type="EMBL" id="TNN38262.1"/>
    </source>
</evidence>
<keyword evidence="3" id="KW-1185">Reference proteome</keyword>
<dbReference type="AlphaFoldDB" id="A0A4Z2FD03"/>
<gene>
    <name evidence="2" type="ORF">EYF80_051585</name>
</gene>
<feature type="region of interest" description="Disordered" evidence="1">
    <location>
        <begin position="79"/>
        <end position="98"/>
    </location>
</feature>
<evidence type="ECO:0000313" key="3">
    <source>
        <dbReference type="Proteomes" id="UP000314294"/>
    </source>
</evidence>
<dbReference type="EMBL" id="SRLO01001389">
    <property type="protein sequence ID" value="TNN38262.1"/>
    <property type="molecule type" value="Genomic_DNA"/>
</dbReference>
<protein>
    <submittedName>
        <fullName evidence="2">Uncharacterized protein</fullName>
    </submittedName>
</protein>
<dbReference type="Proteomes" id="UP000314294">
    <property type="component" value="Unassembled WGS sequence"/>
</dbReference>